<keyword evidence="2" id="KW-1133">Transmembrane helix</keyword>
<dbReference type="Proteomes" id="UP001614394">
    <property type="component" value="Unassembled WGS sequence"/>
</dbReference>
<evidence type="ECO:0000313" key="6">
    <source>
        <dbReference type="Proteomes" id="UP001614394"/>
    </source>
</evidence>
<evidence type="ECO:0000256" key="3">
    <source>
        <dbReference type="SAM" id="SignalP"/>
    </source>
</evidence>
<feature type="compositionally biased region" description="Gly residues" evidence="1">
    <location>
        <begin position="426"/>
        <end position="454"/>
    </location>
</feature>
<feature type="chain" id="PRO_5047543003" evidence="3">
    <location>
        <begin position="35"/>
        <end position="498"/>
    </location>
</feature>
<evidence type="ECO:0000313" key="5">
    <source>
        <dbReference type="EMBL" id="MFI9105756.1"/>
    </source>
</evidence>
<keyword evidence="6" id="KW-1185">Reference proteome</keyword>
<gene>
    <name evidence="5" type="ORF">ACIGXA_35155</name>
</gene>
<evidence type="ECO:0000259" key="4">
    <source>
        <dbReference type="Pfam" id="PF04213"/>
    </source>
</evidence>
<dbReference type="RefSeq" id="WP_399656700.1">
    <property type="nucleotide sequence ID" value="NZ_JBITYG010000014.1"/>
</dbReference>
<evidence type="ECO:0000256" key="1">
    <source>
        <dbReference type="SAM" id="MobiDB-lite"/>
    </source>
</evidence>
<dbReference type="PROSITE" id="PS51318">
    <property type="entry name" value="TAT"/>
    <property type="match status" value="1"/>
</dbReference>
<evidence type="ECO:0000256" key="2">
    <source>
        <dbReference type="SAM" id="Phobius"/>
    </source>
</evidence>
<dbReference type="InterPro" id="IPR006311">
    <property type="entry name" value="TAT_signal"/>
</dbReference>
<feature type="compositionally biased region" description="Pro residues" evidence="1">
    <location>
        <begin position="209"/>
        <end position="234"/>
    </location>
</feature>
<feature type="domain" description="Htaa" evidence="4">
    <location>
        <begin position="251"/>
        <end position="412"/>
    </location>
</feature>
<keyword evidence="2" id="KW-0812">Transmembrane</keyword>
<keyword evidence="2" id="KW-0472">Membrane</keyword>
<accession>A0ABW8CH26</accession>
<feature type="signal peptide" evidence="3">
    <location>
        <begin position="1"/>
        <end position="34"/>
    </location>
</feature>
<organism evidence="5 6">
    <name type="scientific">Streptomyces fildesensis</name>
    <dbReference type="NCBI Taxonomy" id="375757"/>
    <lineage>
        <taxon>Bacteria</taxon>
        <taxon>Bacillati</taxon>
        <taxon>Actinomycetota</taxon>
        <taxon>Actinomycetes</taxon>
        <taxon>Kitasatosporales</taxon>
        <taxon>Streptomycetaceae</taxon>
        <taxon>Streptomyces</taxon>
    </lineage>
</organism>
<protein>
    <submittedName>
        <fullName evidence="5">HtaA domain-containing protein</fullName>
    </submittedName>
</protein>
<dbReference type="EMBL" id="JBITYG010000014">
    <property type="protein sequence ID" value="MFI9105756.1"/>
    <property type="molecule type" value="Genomic_DNA"/>
</dbReference>
<dbReference type="Pfam" id="PF04213">
    <property type="entry name" value="HtaA"/>
    <property type="match status" value="2"/>
</dbReference>
<reference evidence="5 6" key="1">
    <citation type="submission" date="2024-10" db="EMBL/GenBank/DDBJ databases">
        <title>The Natural Products Discovery Center: Release of the First 8490 Sequenced Strains for Exploring Actinobacteria Biosynthetic Diversity.</title>
        <authorList>
            <person name="Kalkreuter E."/>
            <person name="Kautsar S.A."/>
            <person name="Yang D."/>
            <person name="Bader C.D."/>
            <person name="Teijaro C.N."/>
            <person name="Fluegel L."/>
            <person name="Davis C.M."/>
            <person name="Simpson J.R."/>
            <person name="Lauterbach L."/>
            <person name="Steele A.D."/>
            <person name="Gui C."/>
            <person name="Meng S."/>
            <person name="Li G."/>
            <person name="Viehrig K."/>
            <person name="Ye F."/>
            <person name="Su P."/>
            <person name="Kiefer A.F."/>
            <person name="Nichols A."/>
            <person name="Cepeda A.J."/>
            <person name="Yan W."/>
            <person name="Fan B."/>
            <person name="Jiang Y."/>
            <person name="Adhikari A."/>
            <person name="Zheng C.-J."/>
            <person name="Schuster L."/>
            <person name="Cowan T.M."/>
            <person name="Smanski M.J."/>
            <person name="Chevrette M.G."/>
            <person name="De Carvalho L.P.S."/>
            <person name="Shen B."/>
        </authorList>
    </citation>
    <scope>NUCLEOTIDE SEQUENCE [LARGE SCALE GENOMIC DNA]</scope>
    <source>
        <strain evidence="5 6">NPDC053399</strain>
    </source>
</reference>
<feature type="region of interest" description="Disordered" evidence="1">
    <location>
        <begin position="424"/>
        <end position="454"/>
    </location>
</feature>
<dbReference type="InterPro" id="IPR007331">
    <property type="entry name" value="Htaa"/>
</dbReference>
<proteinExistence type="predicted"/>
<name>A0ABW8CH26_9ACTN</name>
<feature type="domain" description="Htaa" evidence="4">
    <location>
        <begin position="49"/>
        <end position="204"/>
    </location>
</feature>
<comment type="caution">
    <text evidence="5">The sequence shown here is derived from an EMBL/GenBank/DDBJ whole genome shotgun (WGS) entry which is preliminary data.</text>
</comment>
<sequence>MTAHPRPRSRRPLAFAIAAATAVGATALSLPALAADNGTSGAPKIVLDGGTLDWGVKESFRTYVTGMAAGTIETADGATKNADGTFRFGGAKGSYDTATHAVSVGFDGSVRFTSKLHGFDIKLADLKIDTVGTTGTLTADVTSAGATADDVKFASLDLSAVRPGGGADGSMSFAGIPAALTAEGSKAFNGMYKAGDKLDAASLTVKPKATPPTTTPTTPPTTTPTKPPVTPPATPSATPTDAADPVKHVVDGNLDWGVKASFRSYVTSPVAAGKIETADGATASADAYRFPKGSGTYTADTKALNAGFAGSVRFLGHKENGEYSLDLKFSDLKVAVKGTTGTLTADVSSKDRETGKVSRYDDLTVATLSAVAPKADGKVVTVSAAKAALTADGAKAFGGFYQAGAALDPVTVAVSLDKDASLPGTGTTGGTGGAVNVGDTTGGTTGGSTTGGTTAGTTGGTLAATGSGAPSAALLGAAGLLVVVGAGATTVVARRRSS</sequence>
<feature type="region of interest" description="Disordered" evidence="1">
    <location>
        <begin position="203"/>
        <end position="245"/>
    </location>
</feature>
<keyword evidence="3" id="KW-0732">Signal</keyword>
<feature type="transmembrane region" description="Helical" evidence="2">
    <location>
        <begin position="472"/>
        <end position="493"/>
    </location>
</feature>